<feature type="transmembrane region" description="Helical" evidence="1">
    <location>
        <begin position="272"/>
        <end position="293"/>
    </location>
</feature>
<sequence length="437" mass="45352">MSLTPPLATVETFLALGVALGLGLLVGLERGWSLRAEPVGGRYAGVRSFALIGLLGGFTAVLEAMGLRLYGLMSFAIFGLILVVTAVRPSITGARGITTFIAAIITFVVGICAGFQEFEIAAAVAVAMTVVLGMKDSLHRFIAGVERSEINAALQFLIISAIVLPMLPNQGYGPWQALNPYQLWWMVVLISAISLLGHFAVKWMAPGKGILLTGVLGGLVSSTAIAVSFSRMGTGRRELAPMLAAGILAASTIMFPRVLIVTFALSPALAETLLLPFALAMIVGLFAAWRIWSPRRDEGAHEGEIEAPESSFDIATPIQFGVLLALVMLAAAAARAWVGDQGLYYVAAVAGIVDVDAITVTASRGSTAGLSLIVASVSILIGVTSNSLAKAGFVAVLGGGPMLRFIWPGFLGMIVALFAGLGIEQIVKVALDAGAGS</sequence>
<feature type="transmembrane region" description="Helical" evidence="1">
    <location>
        <begin position="405"/>
        <end position="423"/>
    </location>
</feature>
<keyword evidence="1" id="KW-0812">Transmembrane</keyword>
<dbReference type="EMBL" id="JANWOI010000004">
    <property type="protein sequence ID" value="MDA5194835.1"/>
    <property type="molecule type" value="Genomic_DNA"/>
</dbReference>
<keyword evidence="5" id="KW-1185">Reference proteome</keyword>
<dbReference type="PANTHER" id="PTHR39084:SF1">
    <property type="entry name" value="DUF4010 DOMAIN-CONTAINING PROTEIN"/>
    <property type="match status" value="1"/>
</dbReference>
<dbReference type="Proteomes" id="UP001141619">
    <property type="component" value="Unassembled WGS sequence"/>
</dbReference>
<feature type="transmembrane region" description="Helical" evidence="1">
    <location>
        <begin position="12"/>
        <end position="32"/>
    </location>
</feature>
<evidence type="ECO:0000313" key="5">
    <source>
        <dbReference type="Proteomes" id="UP001141619"/>
    </source>
</evidence>
<feature type="transmembrane region" description="Helical" evidence="1">
    <location>
        <begin position="242"/>
        <end position="266"/>
    </location>
</feature>
<dbReference type="PANTHER" id="PTHR39084">
    <property type="entry name" value="MEMBRANE PROTEIN-RELATED"/>
    <property type="match status" value="1"/>
</dbReference>
<feature type="transmembrane region" description="Helical" evidence="1">
    <location>
        <begin position="367"/>
        <end position="385"/>
    </location>
</feature>
<dbReference type="InterPro" id="IPR049177">
    <property type="entry name" value="MgtC_SapB_SrpB_YhiD_N"/>
</dbReference>
<evidence type="ECO:0000256" key="1">
    <source>
        <dbReference type="SAM" id="Phobius"/>
    </source>
</evidence>
<evidence type="ECO:0000313" key="4">
    <source>
        <dbReference type="EMBL" id="MDA5194835.1"/>
    </source>
</evidence>
<feature type="transmembrane region" description="Helical" evidence="1">
    <location>
        <begin position="314"/>
        <end position="337"/>
    </location>
</feature>
<feature type="transmembrane region" description="Helical" evidence="1">
    <location>
        <begin position="152"/>
        <end position="171"/>
    </location>
</feature>
<dbReference type="Pfam" id="PF02308">
    <property type="entry name" value="MgtC"/>
    <property type="match status" value="1"/>
</dbReference>
<feature type="transmembrane region" description="Helical" evidence="1">
    <location>
        <begin position="99"/>
        <end position="132"/>
    </location>
</feature>
<organism evidence="4 5">
    <name type="scientific">Govanella unica</name>
    <dbReference type="NCBI Taxonomy" id="2975056"/>
    <lineage>
        <taxon>Bacteria</taxon>
        <taxon>Pseudomonadati</taxon>
        <taxon>Pseudomonadota</taxon>
        <taxon>Alphaproteobacteria</taxon>
        <taxon>Emcibacterales</taxon>
        <taxon>Govanellaceae</taxon>
        <taxon>Govanella</taxon>
    </lineage>
</organism>
<evidence type="ECO:0000259" key="3">
    <source>
        <dbReference type="Pfam" id="PF13194"/>
    </source>
</evidence>
<gene>
    <name evidence="4" type="ORF">NYP16_12820</name>
</gene>
<feature type="domain" description="DUF4010" evidence="3">
    <location>
        <begin position="188"/>
        <end position="398"/>
    </location>
</feature>
<keyword evidence="1" id="KW-0472">Membrane</keyword>
<protein>
    <submittedName>
        <fullName evidence="4">DUF4010 domain-containing protein</fullName>
    </submittedName>
</protein>
<feature type="transmembrane region" description="Helical" evidence="1">
    <location>
        <begin position="210"/>
        <end position="230"/>
    </location>
</feature>
<name>A0A9X3Z808_9PROT</name>
<dbReference type="AlphaFoldDB" id="A0A9X3Z808"/>
<reference evidence="4" key="1">
    <citation type="submission" date="2022-08" db="EMBL/GenBank/DDBJ databases">
        <authorList>
            <person name="Vandamme P."/>
            <person name="Hettiarachchi A."/>
            <person name="Peeters C."/>
            <person name="Cnockaert M."/>
            <person name="Carlier A."/>
        </authorList>
    </citation>
    <scope>NUCLEOTIDE SEQUENCE</scope>
    <source>
        <strain evidence="4">LMG 31809</strain>
    </source>
</reference>
<reference evidence="4" key="2">
    <citation type="journal article" date="2023" name="Syst. Appl. Microbiol.">
        <title>Govania unica gen. nov., sp. nov., a rare biosphere bacterium that represents a novel family in the class Alphaproteobacteria.</title>
        <authorList>
            <person name="Vandamme P."/>
            <person name="Peeters C."/>
            <person name="Hettiarachchi A."/>
            <person name="Cnockaert M."/>
            <person name="Carlier A."/>
        </authorList>
    </citation>
    <scope>NUCLEOTIDE SEQUENCE</scope>
    <source>
        <strain evidence="4">LMG 31809</strain>
    </source>
</reference>
<evidence type="ECO:0000259" key="2">
    <source>
        <dbReference type="Pfam" id="PF02308"/>
    </source>
</evidence>
<feature type="transmembrane region" description="Helical" evidence="1">
    <location>
        <begin position="183"/>
        <end position="204"/>
    </location>
</feature>
<proteinExistence type="predicted"/>
<comment type="caution">
    <text evidence="4">The sequence shown here is derived from an EMBL/GenBank/DDBJ whole genome shotgun (WGS) entry which is preliminary data.</text>
</comment>
<keyword evidence="1" id="KW-1133">Transmembrane helix</keyword>
<feature type="transmembrane region" description="Helical" evidence="1">
    <location>
        <begin position="68"/>
        <end position="87"/>
    </location>
</feature>
<feature type="transmembrane region" description="Helical" evidence="1">
    <location>
        <begin position="44"/>
        <end position="62"/>
    </location>
</feature>
<dbReference type="RefSeq" id="WP_274944541.1">
    <property type="nucleotide sequence ID" value="NZ_JANWOI010000004.1"/>
</dbReference>
<dbReference type="InterPro" id="IPR025105">
    <property type="entry name" value="DUF4010"/>
</dbReference>
<accession>A0A9X3Z808</accession>
<feature type="domain" description="MgtC/SapB/SrpB/YhiD N-terminal" evidence="2">
    <location>
        <begin position="16"/>
        <end position="140"/>
    </location>
</feature>
<dbReference type="Pfam" id="PF13194">
    <property type="entry name" value="DUF4010"/>
    <property type="match status" value="1"/>
</dbReference>